<organism evidence="1 2">
    <name type="scientific">Vespula squamosa</name>
    <name type="common">Southern yellow jacket</name>
    <name type="synonym">Wasp</name>
    <dbReference type="NCBI Taxonomy" id="30214"/>
    <lineage>
        <taxon>Eukaryota</taxon>
        <taxon>Metazoa</taxon>
        <taxon>Ecdysozoa</taxon>
        <taxon>Arthropoda</taxon>
        <taxon>Hexapoda</taxon>
        <taxon>Insecta</taxon>
        <taxon>Pterygota</taxon>
        <taxon>Neoptera</taxon>
        <taxon>Endopterygota</taxon>
        <taxon>Hymenoptera</taxon>
        <taxon>Apocrita</taxon>
        <taxon>Aculeata</taxon>
        <taxon>Vespoidea</taxon>
        <taxon>Vespidae</taxon>
        <taxon>Vespinae</taxon>
        <taxon>Vespula</taxon>
    </lineage>
</organism>
<reference evidence="1 2" key="1">
    <citation type="journal article" date="2024" name="Ann. Entomol. Soc. Am.">
        <title>Genomic analyses of the southern and eastern yellowjacket wasps (Hymenoptera: Vespidae) reveal evolutionary signatures of social life.</title>
        <authorList>
            <person name="Catto M.A."/>
            <person name="Caine P.B."/>
            <person name="Orr S.E."/>
            <person name="Hunt B.G."/>
            <person name="Goodisman M.A.D."/>
        </authorList>
    </citation>
    <scope>NUCLEOTIDE SEQUENCE [LARGE SCALE GENOMIC DNA]</scope>
    <source>
        <strain evidence="1">233</strain>
        <tissue evidence="1">Head and thorax</tissue>
    </source>
</reference>
<comment type="caution">
    <text evidence="1">The sequence shown here is derived from an EMBL/GenBank/DDBJ whole genome shotgun (WGS) entry which is preliminary data.</text>
</comment>
<sequence length="174" mass="19733">MQPFARFRFLYISSTTDPGPTARRLLHLGTHELTLTLLYTITTIHTKSKQRSDLHFTTNSTRPVVLSRQIRRDTRLNPTALTILTRVSRKHSREYVEYVGNKLGLNRARGHQRSCQPTLAPVSTYLARTGEKKSFYPLGRRISLIPVPSLTKWSLGDETVAASENTRTLTGTLL</sequence>
<protein>
    <submittedName>
        <fullName evidence="1">Uncharacterized protein</fullName>
    </submittedName>
</protein>
<proteinExistence type="predicted"/>
<gene>
    <name evidence="1" type="ORF">V1478_018547</name>
</gene>
<evidence type="ECO:0000313" key="1">
    <source>
        <dbReference type="EMBL" id="KAL2711526.1"/>
    </source>
</evidence>
<evidence type="ECO:0000313" key="2">
    <source>
        <dbReference type="Proteomes" id="UP001607302"/>
    </source>
</evidence>
<dbReference type="AlphaFoldDB" id="A0ABD1ZT27"/>
<name>A0ABD1ZT27_VESSQ</name>
<accession>A0ABD1ZT27</accession>
<keyword evidence="2" id="KW-1185">Reference proteome</keyword>
<dbReference type="Proteomes" id="UP001607302">
    <property type="component" value="Unassembled WGS sequence"/>
</dbReference>
<dbReference type="EMBL" id="JAUDFV010000173">
    <property type="protein sequence ID" value="KAL2711526.1"/>
    <property type="molecule type" value="Genomic_DNA"/>
</dbReference>